<comment type="similarity">
    <text evidence="1">Belongs to the RecN family.</text>
</comment>
<evidence type="ECO:0000256" key="4">
    <source>
        <dbReference type="ARBA" id="ARBA00022763"/>
    </source>
</evidence>
<evidence type="ECO:0000256" key="6">
    <source>
        <dbReference type="ARBA" id="ARBA00023204"/>
    </source>
</evidence>
<evidence type="ECO:0000256" key="3">
    <source>
        <dbReference type="ARBA" id="ARBA00022741"/>
    </source>
</evidence>
<proteinExistence type="inferred from homology"/>
<dbReference type="GO" id="GO:0005524">
    <property type="term" value="F:ATP binding"/>
    <property type="evidence" value="ECO:0007669"/>
    <property type="project" value="UniProtKB-KW"/>
</dbReference>
<dbReference type="GO" id="GO:0006310">
    <property type="term" value="P:DNA recombination"/>
    <property type="evidence" value="ECO:0007669"/>
    <property type="project" value="InterPro"/>
</dbReference>
<dbReference type="AlphaFoldDB" id="A0A645CDJ3"/>
<organism evidence="9">
    <name type="scientific">bioreactor metagenome</name>
    <dbReference type="NCBI Taxonomy" id="1076179"/>
    <lineage>
        <taxon>unclassified sequences</taxon>
        <taxon>metagenomes</taxon>
        <taxon>ecological metagenomes</taxon>
    </lineage>
</organism>
<name>A0A645CDJ3_9ZZZZ</name>
<sequence>MMELWQYQAKEIQAAALHPDEEERLLSERKRLTHIQKNKTSLERVYSLLEEDRPGSYGVLSALRIALREIETVLQSDSELSETSAQLESCFYTLEEISTDVVKYKDRLEEDPHALESVEERLSQISQLKRKYGNRIRDILAYYDIIHQKISSAENNDQAITALEAKLKSEEKKLAEIGLRLSHSRKQLAGKLSQAVMKECADLEMPKCRFEIVFSGHAEEETTKWSADGLERCEFFISTNIGEPAKPLLKIASGGELSRIMLALRSVMLQGDIPIVIFDEIDTGISGETVQRVAEKLATLSQHYQLLLVTHQPIVAAMGDHHVFIRKVESEERTYTLLKVLQQQEIEAELTRLIAGNHAADAAFALAKNLLTNAEQWKRILHNSSRIPT</sequence>
<comment type="caution">
    <text evidence="9">The sequence shown here is derived from an EMBL/GenBank/DDBJ whole genome shotgun (WGS) entry which is preliminary data.</text>
</comment>
<keyword evidence="4" id="KW-0227">DNA damage</keyword>
<keyword evidence="8" id="KW-0175">Coiled coil</keyword>
<evidence type="ECO:0000313" key="9">
    <source>
        <dbReference type="EMBL" id="MPM74975.1"/>
    </source>
</evidence>
<evidence type="ECO:0000256" key="7">
    <source>
        <dbReference type="ARBA" id="ARBA00033408"/>
    </source>
</evidence>
<dbReference type="EMBL" id="VSSQ01026319">
    <property type="protein sequence ID" value="MPM74975.1"/>
    <property type="molecule type" value="Genomic_DNA"/>
</dbReference>
<gene>
    <name evidence="9" type="primary">recN_36</name>
    <name evidence="9" type="ORF">SDC9_121964</name>
</gene>
<dbReference type="GO" id="GO:0043590">
    <property type="term" value="C:bacterial nucleoid"/>
    <property type="evidence" value="ECO:0007669"/>
    <property type="project" value="TreeGrafter"/>
</dbReference>
<keyword evidence="5" id="KW-0067">ATP-binding</keyword>
<dbReference type="GO" id="GO:0009432">
    <property type="term" value="P:SOS response"/>
    <property type="evidence" value="ECO:0007669"/>
    <property type="project" value="TreeGrafter"/>
</dbReference>
<reference evidence="9" key="1">
    <citation type="submission" date="2019-08" db="EMBL/GenBank/DDBJ databases">
        <authorList>
            <person name="Kucharzyk K."/>
            <person name="Murdoch R.W."/>
            <person name="Higgins S."/>
            <person name="Loffler F."/>
        </authorList>
    </citation>
    <scope>NUCLEOTIDE SEQUENCE</scope>
</reference>
<dbReference type="PANTHER" id="PTHR11059">
    <property type="entry name" value="DNA REPAIR PROTEIN RECN"/>
    <property type="match status" value="1"/>
</dbReference>
<accession>A0A645CDJ3</accession>
<dbReference type="SUPFAM" id="SSF52540">
    <property type="entry name" value="P-loop containing nucleoside triphosphate hydrolases"/>
    <property type="match status" value="1"/>
</dbReference>
<evidence type="ECO:0000256" key="8">
    <source>
        <dbReference type="SAM" id="Coils"/>
    </source>
</evidence>
<keyword evidence="3" id="KW-0547">Nucleotide-binding</keyword>
<dbReference type="InterPro" id="IPR027417">
    <property type="entry name" value="P-loop_NTPase"/>
</dbReference>
<dbReference type="PANTHER" id="PTHR11059:SF0">
    <property type="entry name" value="DNA REPAIR PROTEIN RECN"/>
    <property type="match status" value="1"/>
</dbReference>
<dbReference type="CDD" id="cd03241">
    <property type="entry name" value="ABC_RecN"/>
    <property type="match status" value="1"/>
</dbReference>
<evidence type="ECO:0000256" key="2">
    <source>
        <dbReference type="ARBA" id="ARBA00021315"/>
    </source>
</evidence>
<dbReference type="GO" id="GO:0006281">
    <property type="term" value="P:DNA repair"/>
    <property type="evidence" value="ECO:0007669"/>
    <property type="project" value="UniProtKB-KW"/>
</dbReference>
<dbReference type="Gene3D" id="3.40.50.300">
    <property type="entry name" value="P-loop containing nucleotide triphosphate hydrolases"/>
    <property type="match status" value="1"/>
</dbReference>
<evidence type="ECO:0000256" key="5">
    <source>
        <dbReference type="ARBA" id="ARBA00022840"/>
    </source>
</evidence>
<feature type="coiled-coil region" evidence="8">
    <location>
        <begin position="115"/>
        <end position="180"/>
    </location>
</feature>
<dbReference type="InterPro" id="IPR004604">
    <property type="entry name" value="DNA_recomb/repair_RecN"/>
</dbReference>
<keyword evidence="6" id="KW-0234">DNA repair</keyword>
<evidence type="ECO:0000256" key="1">
    <source>
        <dbReference type="ARBA" id="ARBA00009441"/>
    </source>
</evidence>
<protein>
    <recommendedName>
        <fullName evidence="2">DNA repair protein RecN</fullName>
    </recommendedName>
    <alternativeName>
        <fullName evidence="7">Recombination protein N</fullName>
    </alternativeName>
</protein>